<comment type="caution">
    <text evidence="1">The sequence shown here is derived from an EMBL/GenBank/DDBJ whole genome shotgun (WGS) entry which is preliminary data.</text>
</comment>
<dbReference type="RefSeq" id="WP_066790194.1">
    <property type="nucleotide sequence ID" value="NZ_LWQS01000081.1"/>
</dbReference>
<name>A0A178M492_9CHLR</name>
<gene>
    <name evidence="1" type="ORF">A6A03_18535</name>
</gene>
<reference evidence="1 2" key="1">
    <citation type="submission" date="2016-04" db="EMBL/GenBank/DDBJ databases">
        <title>Chloroflexus islandicus sp. nov., a thermophilic filamentous anoxygenic phototrophic bacterium from geyser Strokkur (Iceland).</title>
        <authorList>
            <person name="Gaisin V.A."/>
            <person name="Kalashnikov A.M."/>
            <person name="Sukhacheva M.V."/>
            <person name="Grouzdev D.S."/>
            <person name="Ivanov T.M."/>
            <person name="Kuznetsov B."/>
            <person name="Gorlenko V.M."/>
        </authorList>
    </citation>
    <scope>NUCLEOTIDE SEQUENCE [LARGE SCALE GENOMIC DNA]</scope>
    <source>
        <strain evidence="2">isl-2</strain>
    </source>
</reference>
<dbReference type="OrthoDB" id="154046at2"/>
<proteinExistence type="predicted"/>
<evidence type="ECO:0000313" key="2">
    <source>
        <dbReference type="Proteomes" id="UP000078287"/>
    </source>
</evidence>
<evidence type="ECO:0000313" key="1">
    <source>
        <dbReference type="EMBL" id="OAN43184.1"/>
    </source>
</evidence>
<organism evidence="1 2">
    <name type="scientific">Chloroflexus islandicus</name>
    <dbReference type="NCBI Taxonomy" id="1707952"/>
    <lineage>
        <taxon>Bacteria</taxon>
        <taxon>Bacillati</taxon>
        <taxon>Chloroflexota</taxon>
        <taxon>Chloroflexia</taxon>
        <taxon>Chloroflexales</taxon>
        <taxon>Chloroflexineae</taxon>
        <taxon>Chloroflexaceae</taxon>
        <taxon>Chloroflexus</taxon>
    </lineage>
</organism>
<sequence>MPAKPQSERSVTRTYRTAIKLGDDFITIEETITLPIDADDQTVQQAVDLGWRIFRSQREAVEQQIAHIREQHAAATAITVRDPDAPASERQRNFIASLQQALGWSGEKLAAFAHEHGYDLVALTKGQASAFIDELRRVQEEQQRLAVAEERARYANQPVSDKQRNAIQSLARELALDAEAEAQRRFNVTVDQLTNEQAAILINDWQARQRTGPTNKRSG</sequence>
<protein>
    <submittedName>
        <fullName evidence="1">Uncharacterized protein</fullName>
    </submittedName>
</protein>
<dbReference type="Proteomes" id="UP000078287">
    <property type="component" value="Unassembled WGS sequence"/>
</dbReference>
<dbReference type="EMBL" id="LWQS01000081">
    <property type="protein sequence ID" value="OAN43184.1"/>
    <property type="molecule type" value="Genomic_DNA"/>
</dbReference>
<keyword evidence="2" id="KW-1185">Reference proteome</keyword>
<accession>A0A178M492</accession>
<dbReference type="AlphaFoldDB" id="A0A178M492"/>